<dbReference type="OrthoDB" id="9791439at2"/>
<keyword evidence="4" id="KW-0564">Palmitate</keyword>
<dbReference type="Proteomes" id="UP000308901">
    <property type="component" value="Unassembled WGS sequence"/>
</dbReference>
<dbReference type="PIRSF" id="PIRSF002859">
    <property type="entry name" value="Lipo_traT"/>
    <property type="match status" value="1"/>
</dbReference>
<evidence type="ECO:0000313" key="8">
    <source>
        <dbReference type="EMBL" id="TLP39131.1"/>
    </source>
</evidence>
<sequence>MIKKVSLKKTSLVSISLATLLFTGCAAPSFTKVGTTATGEKVAITKQDVHAKTKMSETIFLEPVDPKDQIIYFKFRNTSDEELEIMQKLKAKFESMGFIVTRNPKKANFMVQANLLKVGQMDENEQKNYLASGFGVGAAAAGVTMLTGGGYGRAGTAGLIGAVVGLGIEAARVKDVHYAMVTDVEIRQRPMKGETVTQNDSMSGQMGRGSVSKQSSTMENVQWKKYRTRIVSSAYAPGLEFEQARPFLEDGLVKSLAGTM</sequence>
<evidence type="ECO:0000256" key="4">
    <source>
        <dbReference type="ARBA" id="ARBA00023139"/>
    </source>
</evidence>
<evidence type="ECO:0000256" key="7">
    <source>
        <dbReference type="SAM" id="SignalP"/>
    </source>
</evidence>
<dbReference type="RefSeq" id="WP_138151715.1">
    <property type="nucleotide sequence ID" value="NZ_CBDDKQ010000002.1"/>
</dbReference>
<evidence type="ECO:0000256" key="2">
    <source>
        <dbReference type="ARBA" id="ARBA00022729"/>
    </source>
</evidence>
<organism evidence="8 9">
    <name type="scientific">Arcobacter arenosus</name>
    <dbReference type="NCBI Taxonomy" id="2576037"/>
    <lineage>
        <taxon>Bacteria</taxon>
        <taxon>Pseudomonadati</taxon>
        <taxon>Campylobacterota</taxon>
        <taxon>Epsilonproteobacteria</taxon>
        <taxon>Campylobacterales</taxon>
        <taxon>Arcobacteraceae</taxon>
        <taxon>Arcobacter</taxon>
    </lineage>
</organism>
<name>A0A5R8Y2F6_9BACT</name>
<dbReference type="AlphaFoldDB" id="A0A5R8Y2F6"/>
<dbReference type="InterPro" id="IPR008874">
    <property type="entry name" value="TraT_complement-R"/>
</dbReference>
<comment type="subcellular location">
    <subcellularLocation>
        <location evidence="1">Cell outer membrane</location>
        <topology evidence="1">Lipid-anchor</topology>
    </subcellularLocation>
</comment>
<feature type="signal peptide" evidence="7">
    <location>
        <begin position="1"/>
        <end position="26"/>
    </location>
</feature>
<evidence type="ECO:0000256" key="6">
    <source>
        <dbReference type="SAM" id="MobiDB-lite"/>
    </source>
</evidence>
<feature type="compositionally biased region" description="Polar residues" evidence="6">
    <location>
        <begin position="195"/>
        <end position="204"/>
    </location>
</feature>
<evidence type="ECO:0000313" key="9">
    <source>
        <dbReference type="Proteomes" id="UP000308901"/>
    </source>
</evidence>
<dbReference type="EMBL" id="VANU01000002">
    <property type="protein sequence ID" value="TLP39131.1"/>
    <property type="molecule type" value="Genomic_DNA"/>
</dbReference>
<dbReference type="Pfam" id="PF05818">
    <property type="entry name" value="TraT"/>
    <property type="match status" value="1"/>
</dbReference>
<feature type="chain" id="PRO_5039949326" evidence="7">
    <location>
        <begin position="27"/>
        <end position="260"/>
    </location>
</feature>
<keyword evidence="3" id="KW-0472">Membrane</keyword>
<protein>
    <submittedName>
        <fullName evidence="8">Conjugal transfer protein TraT</fullName>
    </submittedName>
</protein>
<reference evidence="8 9" key="1">
    <citation type="submission" date="2019-05" db="EMBL/GenBank/DDBJ databases">
        <title>Arcobacter sp. nov., isolated from sea sediment.</title>
        <authorList>
            <person name="Kim W."/>
        </authorList>
    </citation>
    <scope>NUCLEOTIDE SEQUENCE [LARGE SCALE GENOMIC DNA]</scope>
    <source>
        <strain evidence="8 9">CAU 1517</strain>
    </source>
</reference>
<evidence type="ECO:0000256" key="1">
    <source>
        <dbReference type="ARBA" id="ARBA00004459"/>
    </source>
</evidence>
<keyword evidence="2 7" id="KW-0732">Signal</keyword>
<comment type="caution">
    <text evidence="8">The sequence shown here is derived from an EMBL/GenBank/DDBJ whole genome shotgun (WGS) entry which is preliminary data.</text>
</comment>
<accession>A0A5R8Y2F6</accession>
<keyword evidence="9" id="KW-1185">Reference proteome</keyword>
<feature type="region of interest" description="Disordered" evidence="6">
    <location>
        <begin position="193"/>
        <end position="214"/>
    </location>
</feature>
<evidence type="ECO:0000256" key="5">
    <source>
        <dbReference type="ARBA" id="ARBA00023288"/>
    </source>
</evidence>
<proteinExistence type="predicted"/>
<evidence type="ECO:0000256" key="3">
    <source>
        <dbReference type="ARBA" id="ARBA00023136"/>
    </source>
</evidence>
<keyword evidence="5" id="KW-0449">Lipoprotein</keyword>
<dbReference type="GO" id="GO:0009279">
    <property type="term" value="C:cell outer membrane"/>
    <property type="evidence" value="ECO:0007669"/>
    <property type="project" value="UniProtKB-SubCell"/>
</dbReference>
<dbReference type="PROSITE" id="PS51257">
    <property type="entry name" value="PROKAR_LIPOPROTEIN"/>
    <property type="match status" value="1"/>
</dbReference>
<gene>
    <name evidence="8" type="ORF">FDK22_04460</name>
</gene>